<evidence type="ECO:0000256" key="1">
    <source>
        <dbReference type="SAM" id="MobiDB-lite"/>
    </source>
</evidence>
<dbReference type="EMBL" id="DS231615">
    <property type="protein sequence ID" value="EDU41322.1"/>
    <property type="molecule type" value="Genomic_DNA"/>
</dbReference>
<feature type="region of interest" description="Disordered" evidence="1">
    <location>
        <begin position="1"/>
        <end position="47"/>
    </location>
</feature>
<dbReference type="InParanoid" id="B2VT48"/>
<dbReference type="Proteomes" id="UP000001471">
    <property type="component" value="Unassembled WGS sequence"/>
</dbReference>
<organism evidence="2 3">
    <name type="scientific">Pyrenophora tritici-repentis (strain Pt-1C-BFP)</name>
    <name type="common">Wheat tan spot fungus</name>
    <name type="synonym">Drechslera tritici-repentis</name>
    <dbReference type="NCBI Taxonomy" id="426418"/>
    <lineage>
        <taxon>Eukaryota</taxon>
        <taxon>Fungi</taxon>
        <taxon>Dikarya</taxon>
        <taxon>Ascomycota</taxon>
        <taxon>Pezizomycotina</taxon>
        <taxon>Dothideomycetes</taxon>
        <taxon>Pleosporomycetidae</taxon>
        <taxon>Pleosporales</taxon>
        <taxon>Pleosporineae</taxon>
        <taxon>Pleosporaceae</taxon>
        <taxon>Pyrenophora</taxon>
    </lineage>
</organism>
<dbReference type="AlphaFoldDB" id="B2VT48"/>
<gene>
    <name evidence="2" type="ORF">PTRG_01884</name>
</gene>
<dbReference type="HOGENOM" id="CLU_1918153_0_0_1"/>
<name>B2VT48_PYRTR</name>
<evidence type="ECO:0000313" key="3">
    <source>
        <dbReference type="Proteomes" id="UP000001471"/>
    </source>
</evidence>
<proteinExistence type="predicted"/>
<evidence type="ECO:0000313" key="2">
    <source>
        <dbReference type="EMBL" id="EDU41322.1"/>
    </source>
</evidence>
<feature type="compositionally biased region" description="Basic residues" evidence="1">
    <location>
        <begin position="29"/>
        <end position="47"/>
    </location>
</feature>
<accession>B2VT48</accession>
<protein>
    <submittedName>
        <fullName evidence="2">Uncharacterized protein</fullName>
    </submittedName>
</protein>
<reference evidence="3" key="1">
    <citation type="journal article" date="2013" name="G3 (Bethesda)">
        <title>Comparative genomics of a plant-pathogenic fungus, Pyrenophora tritici-repentis, reveals transduplication and the impact of repeat elements on pathogenicity and population divergence.</title>
        <authorList>
            <person name="Manning V.A."/>
            <person name="Pandelova I."/>
            <person name="Dhillon B."/>
            <person name="Wilhelm L.J."/>
            <person name="Goodwin S.B."/>
            <person name="Berlin A.M."/>
            <person name="Figueroa M."/>
            <person name="Freitag M."/>
            <person name="Hane J.K."/>
            <person name="Henrissat B."/>
            <person name="Holman W.H."/>
            <person name="Kodira C.D."/>
            <person name="Martin J."/>
            <person name="Oliver R.P."/>
            <person name="Robbertse B."/>
            <person name="Schackwitz W."/>
            <person name="Schwartz D.C."/>
            <person name="Spatafora J.W."/>
            <person name="Turgeon B.G."/>
            <person name="Yandava C."/>
            <person name="Young S."/>
            <person name="Zhou S."/>
            <person name="Zeng Q."/>
            <person name="Grigoriev I.V."/>
            <person name="Ma L.-J."/>
            <person name="Ciuffetti L.M."/>
        </authorList>
    </citation>
    <scope>NUCLEOTIDE SEQUENCE [LARGE SCALE GENOMIC DNA]</scope>
    <source>
        <strain evidence="3">Pt-1C-BFP</strain>
    </source>
</reference>
<feature type="compositionally biased region" description="Basic and acidic residues" evidence="1">
    <location>
        <begin position="1"/>
        <end position="15"/>
    </location>
</feature>
<sequence length="132" mass="15000">MIDEANNLHRNREGGDSWGYRTSEQATAKRARQQRQQQRQRQRQRQGRWRVMLRVEKEVVLVGNAAGFSAALDSRQAAAKRADRARRATHAPPRSLIQVAASLQRRRVQCFYTVSAPWASLASCSVGARDEL</sequence>